<name>A0ABQ3YRK3_9ACTN</name>
<gene>
    <name evidence="3" type="ORF">Adu01nite_15570</name>
</gene>
<evidence type="ECO:0000256" key="1">
    <source>
        <dbReference type="ARBA" id="ARBA00008791"/>
    </source>
</evidence>
<sequence>MRHPIAAGVGGAGGWQALAWAAELAAHTGERLVLLQVCAPGSPLDRFAGDPAPAEVEVVEPALARAYATVGARLGRERTTLKICTGPPSDRLVDASEGVRLLVIGDGGGGRTIRQVVQRAHCPVVVVHPGNGTAGSLYAGYVVAGVDASTASRGALEMAFGYAEQNHLPLAAIHVSERPPGDDAQLLTDAVRPWKRIHPGVRTRCSVITGSVDDALIRSAAGARLLVVGDKRRGAGDRARIGDVPLTLATAAPCPVAVVPLAQHHTEPL</sequence>
<dbReference type="Pfam" id="PF00582">
    <property type="entry name" value="Usp"/>
    <property type="match status" value="2"/>
</dbReference>
<dbReference type="SUPFAM" id="SSF52402">
    <property type="entry name" value="Adenine nucleotide alpha hydrolases-like"/>
    <property type="match status" value="2"/>
</dbReference>
<comment type="similarity">
    <text evidence="1">Belongs to the universal stress protein A family.</text>
</comment>
<feature type="domain" description="UspA" evidence="2">
    <location>
        <begin position="142"/>
        <end position="260"/>
    </location>
</feature>
<keyword evidence="4" id="KW-1185">Reference proteome</keyword>
<comment type="caution">
    <text evidence="3">The sequence shown here is derived from an EMBL/GenBank/DDBJ whole genome shotgun (WGS) entry which is preliminary data.</text>
</comment>
<protein>
    <submittedName>
        <fullName evidence="3">Universal stress protein</fullName>
    </submittedName>
</protein>
<dbReference type="InterPro" id="IPR014729">
    <property type="entry name" value="Rossmann-like_a/b/a_fold"/>
</dbReference>
<organism evidence="3 4">
    <name type="scientific">Paractinoplanes durhamensis</name>
    <dbReference type="NCBI Taxonomy" id="113563"/>
    <lineage>
        <taxon>Bacteria</taxon>
        <taxon>Bacillati</taxon>
        <taxon>Actinomycetota</taxon>
        <taxon>Actinomycetes</taxon>
        <taxon>Micromonosporales</taxon>
        <taxon>Micromonosporaceae</taxon>
        <taxon>Paractinoplanes</taxon>
    </lineage>
</organism>
<dbReference type="Gene3D" id="3.40.50.620">
    <property type="entry name" value="HUPs"/>
    <property type="match status" value="2"/>
</dbReference>
<reference evidence="3 4" key="1">
    <citation type="submission" date="2021-01" db="EMBL/GenBank/DDBJ databases">
        <title>Whole genome shotgun sequence of Actinoplanes durhamensis NBRC 14914.</title>
        <authorList>
            <person name="Komaki H."/>
            <person name="Tamura T."/>
        </authorList>
    </citation>
    <scope>NUCLEOTIDE SEQUENCE [LARGE SCALE GENOMIC DNA]</scope>
    <source>
        <strain evidence="3 4">NBRC 14914</strain>
    </source>
</reference>
<evidence type="ECO:0000313" key="3">
    <source>
        <dbReference type="EMBL" id="GIE00207.1"/>
    </source>
</evidence>
<dbReference type="EMBL" id="BOML01000013">
    <property type="protein sequence ID" value="GIE00207.1"/>
    <property type="molecule type" value="Genomic_DNA"/>
</dbReference>
<dbReference type="Proteomes" id="UP000637628">
    <property type="component" value="Unassembled WGS sequence"/>
</dbReference>
<proteinExistence type="inferred from homology"/>
<evidence type="ECO:0000259" key="2">
    <source>
        <dbReference type="Pfam" id="PF00582"/>
    </source>
</evidence>
<dbReference type="RefSeq" id="WP_203725835.1">
    <property type="nucleotide sequence ID" value="NZ_BAAATX010000002.1"/>
</dbReference>
<dbReference type="PANTHER" id="PTHR46268">
    <property type="entry name" value="STRESS RESPONSE PROTEIN NHAX"/>
    <property type="match status" value="1"/>
</dbReference>
<accession>A0ABQ3YRK3</accession>
<evidence type="ECO:0000313" key="4">
    <source>
        <dbReference type="Proteomes" id="UP000637628"/>
    </source>
</evidence>
<feature type="domain" description="UspA" evidence="2">
    <location>
        <begin position="1"/>
        <end position="128"/>
    </location>
</feature>
<dbReference type="InterPro" id="IPR006016">
    <property type="entry name" value="UspA"/>
</dbReference>
<dbReference type="PANTHER" id="PTHR46268:SF6">
    <property type="entry name" value="UNIVERSAL STRESS PROTEIN UP12"/>
    <property type="match status" value="1"/>
</dbReference>